<organism evidence="1 2">
    <name type="scientific">Smallanthus sonchifolius</name>
    <dbReference type="NCBI Taxonomy" id="185202"/>
    <lineage>
        <taxon>Eukaryota</taxon>
        <taxon>Viridiplantae</taxon>
        <taxon>Streptophyta</taxon>
        <taxon>Embryophyta</taxon>
        <taxon>Tracheophyta</taxon>
        <taxon>Spermatophyta</taxon>
        <taxon>Magnoliopsida</taxon>
        <taxon>eudicotyledons</taxon>
        <taxon>Gunneridae</taxon>
        <taxon>Pentapetalae</taxon>
        <taxon>asterids</taxon>
        <taxon>campanulids</taxon>
        <taxon>Asterales</taxon>
        <taxon>Asteraceae</taxon>
        <taxon>Asteroideae</taxon>
        <taxon>Heliantheae alliance</taxon>
        <taxon>Millerieae</taxon>
        <taxon>Smallanthus</taxon>
    </lineage>
</organism>
<protein>
    <submittedName>
        <fullName evidence="1">Uncharacterized protein</fullName>
    </submittedName>
</protein>
<dbReference type="Proteomes" id="UP001056120">
    <property type="component" value="Linkage Group LG12"/>
</dbReference>
<evidence type="ECO:0000313" key="2">
    <source>
        <dbReference type="Proteomes" id="UP001056120"/>
    </source>
</evidence>
<proteinExistence type="predicted"/>
<reference evidence="2" key="1">
    <citation type="journal article" date="2022" name="Mol. Ecol. Resour.">
        <title>The genomes of chicory, endive, great burdock and yacon provide insights into Asteraceae palaeo-polyploidization history and plant inulin production.</title>
        <authorList>
            <person name="Fan W."/>
            <person name="Wang S."/>
            <person name="Wang H."/>
            <person name="Wang A."/>
            <person name="Jiang F."/>
            <person name="Liu H."/>
            <person name="Zhao H."/>
            <person name="Xu D."/>
            <person name="Zhang Y."/>
        </authorList>
    </citation>
    <scope>NUCLEOTIDE SEQUENCE [LARGE SCALE GENOMIC DNA]</scope>
    <source>
        <strain evidence="2">cv. Yunnan</strain>
    </source>
</reference>
<keyword evidence="2" id="KW-1185">Reference proteome</keyword>
<name>A0ACB9HJ97_9ASTR</name>
<evidence type="ECO:0000313" key="1">
    <source>
        <dbReference type="EMBL" id="KAI3795341.1"/>
    </source>
</evidence>
<reference evidence="1 2" key="2">
    <citation type="journal article" date="2022" name="Mol. Ecol. Resour.">
        <title>The genomes of chicory, endive, great burdock and yacon provide insights into Asteraceae paleo-polyploidization history and plant inulin production.</title>
        <authorList>
            <person name="Fan W."/>
            <person name="Wang S."/>
            <person name="Wang H."/>
            <person name="Wang A."/>
            <person name="Jiang F."/>
            <person name="Liu H."/>
            <person name="Zhao H."/>
            <person name="Xu D."/>
            <person name="Zhang Y."/>
        </authorList>
    </citation>
    <scope>NUCLEOTIDE SEQUENCE [LARGE SCALE GENOMIC DNA]</scope>
    <source>
        <strain evidence="2">cv. Yunnan</strain>
        <tissue evidence="1">Leaves</tissue>
    </source>
</reference>
<comment type="caution">
    <text evidence="1">The sequence shown here is derived from an EMBL/GenBank/DDBJ whole genome shotgun (WGS) entry which is preliminary data.</text>
</comment>
<gene>
    <name evidence="1" type="ORF">L1987_37993</name>
</gene>
<accession>A0ACB9HJ97</accession>
<sequence length="728" mass="83220">MSGKALDPEFKEIEDEEKELETDIVDSLLKEIDDAFDLNDNGIGVEGLDKHLEASSEVCNNKEVDITAEGEKGIEKQLETTSEVSKNLEANNKSFEEKANESGETDKLTELSLGEGLEMNDKGKINVGKHKIKIDCAIIHQLLGVLCGKVTIESMTKLKIRDKSVKAWRNRYPGNFMAPTEIVNSMRGCKKRWKRNDRSMPFSGPLVILTVEGETKVGIENGGFGKGKYKRLTRLIEDEVEGNSGYSVVDEIEGLEKLLDVFHKQKKLIDNKLERLLEKHPEQEEVPVMKEKYDSLIENDHSVGDDKTDTEPQEGGNDNSGDTYVNVDVENVEEKDSEDNAGMIDEDEKGPEELNESDTIGLGHRELGENHTCPDTRVEYMETTTGEGGKQDRMEPTEEIKDTIALKEDENVTGNKGNKELASTIEYVYDGPDFSIGLTQLESNNEDLDTEQMEERNSTKKVDGNEGFVIGEREENVLKKRDKEYLFTEDGMLYKLYGKKKTKQEKSDERKLETDNDRKCKGNVGIDDEIEIVFSNNFNLEVEKFRFITLNEDTKVFNKVIDAWSVVLNFEEKYRSPTSPYRLFCDTDLIFDWMLKDKETDLPKRMERFILNMKRVVDWNPPLMDLRGTDMVLLPMIENDHYYLIVFELKHPGISVIDNFSYAYPLVRLNDHEDYFQKDSAYKVVKHSKTDVLNAAKIKKDKIAWATTSNALDCAVFVMRHMKKIHES</sequence>
<dbReference type="EMBL" id="CM042029">
    <property type="protein sequence ID" value="KAI3795341.1"/>
    <property type="molecule type" value="Genomic_DNA"/>
</dbReference>